<keyword evidence="2" id="KW-1185">Reference proteome</keyword>
<dbReference type="RefSeq" id="WP_225239822.1">
    <property type="nucleotide sequence ID" value="NZ_JAHYBX010000008.1"/>
</dbReference>
<dbReference type="EMBL" id="JAHYBX010000008">
    <property type="protein sequence ID" value="MCA1857619.1"/>
    <property type="molecule type" value="Genomic_DNA"/>
</dbReference>
<dbReference type="Proteomes" id="UP001198602">
    <property type="component" value="Unassembled WGS sequence"/>
</dbReference>
<comment type="caution">
    <text evidence="1">The sequence shown here is derived from an EMBL/GenBank/DDBJ whole genome shotgun (WGS) entry which is preliminary data.</text>
</comment>
<name>A0ABS7YH97_9BURK</name>
<evidence type="ECO:0000313" key="2">
    <source>
        <dbReference type="Proteomes" id="UP001198602"/>
    </source>
</evidence>
<protein>
    <recommendedName>
        <fullName evidence="3">MarR family transcriptional regulator</fullName>
    </recommendedName>
</protein>
<evidence type="ECO:0008006" key="3">
    <source>
        <dbReference type="Google" id="ProtNLM"/>
    </source>
</evidence>
<sequence>MNRPPIPEDLRRFVLTSVPSVPFLEALLLLRANPSQAWSGDMLARRLYTSERTACGLLEELCRSGMAACLGDPEPGAETGAAAGHYRYAPASASLRERIDGLADLYARHLVDVTNLIHSTLDRKAQQFADAFRLRKDP</sequence>
<accession>A0ABS7YH97</accession>
<gene>
    <name evidence="1" type="ORF">LE190_17025</name>
</gene>
<reference evidence="1 2" key="1">
    <citation type="submission" date="2021-07" db="EMBL/GenBank/DDBJ databases">
        <title>Characterization of Violacein-producing bacteria and related species.</title>
        <authorList>
            <person name="Wilson H.S."/>
            <person name="De Leon M.E."/>
        </authorList>
    </citation>
    <scope>NUCLEOTIDE SEQUENCE [LARGE SCALE GENOMIC DNA]</scope>
    <source>
        <strain evidence="1 2">HSC-2F05</strain>
    </source>
</reference>
<organism evidence="1 2">
    <name type="scientific">Massilia hydrophila</name>
    <dbReference type="NCBI Taxonomy" id="3044279"/>
    <lineage>
        <taxon>Bacteria</taxon>
        <taxon>Pseudomonadati</taxon>
        <taxon>Pseudomonadota</taxon>
        <taxon>Betaproteobacteria</taxon>
        <taxon>Burkholderiales</taxon>
        <taxon>Oxalobacteraceae</taxon>
        <taxon>Telluria group</taxon>
        <taxon>Massilia</taxon>
    </lineage>
</organism>
<proteinExistence type="predicted"/>
<evidence type="ECO:0000313" key="1">
    <source>
        <dbReference type="EMBL" id="MCA1857619.1"/>
    </source>
</evidence>